<evidence type="ECO:0000313" key="2">
    <source>
        <dbReference type="Proteomes" id="UP000220691"/>
    </source>
</evidence>
<dbReference type="Proteomes" id="UP000220691">
    <property type="component" value="Unassembled WGS sequence"/>
</dbReference>
<dbReference type="EMBL" id="NUAN01000167">
    <property type="protein sequence ID" value="PEN88558.1"/>
    <property type="molecule type" value="Genomic_DNA"/>
</dbReference>
<dbReference type="AlphaFoldDB" id="A0A9X6U834"/>
<evidence type="ECO:0000313" key="1">
    <source>
        <dbReference type="EMBL" id="PEN88558.1"/>
    </source>
</evidence>
<name>A0A9X6U834_BACCE</name>
<reference evidence="1 2" key="1">
    <citation type="submission" date="2017-09" db="EMBL/GenBank/DDBJ databases">
        <title>Large-scale bioinformatics analysis of Bacillus genomes uncovers conserved roles of natural products in bacterial physiology.</title>
        <authorList>
            <consortium name="Agbiome Team Llc"/>
            <person name="Bleich R.M."/>
            <person name="Kirk G.J."/>
            <person name="Santa Maria K.C."/>
            <person name="Allen S.E."/>
            <person name="Farag S."/>
            <person name="Shank E.A."/>
            <person name="Bowers A."/>
        </authorList>
    </citation>
    <scope>NUCLEOTIDE SEQUENCE [LARGE SCALE GENOMIC DNA]</scope>
    <source>
        <strain evidence="1 2">AFS027647</strain>
    </source>
</reference>
<gene>
    <name evidence="1" type="ORF">CN553_23455</name>
</gene>
<organism evidence="1 2">
    <name type="scientific">Bacillus cereus</name>
    <dbReference type="NCBI Taxonomy" id="1396"/>
    <lineage>
        <taxon>Bacteria</taxon>
        <taxon>Bacillati</taxon>
        <taxon>Bacillota</taxon>
        <taxon>Bacilli</taxon>
        <taxon>Bacillales</taxon>
        <taxon>Bacillaceae</taxon>
        <taxon>Bacillus</taxon>
        <taxon>Bacillus cereus group</taxon>
    </lineage>
</organism>
<proteinExistence type="predicted"/>
<protein>
    <submittedName>
        <fullName evidence="1">Uncharacterized protein</fullName>
    </submittedName>
</protein>
<comment type="caution">
    <text evidence="1">The sequence shown here is derived from an EMBL/GenBank/DDBJ whole genome shotgun (WGS) entry which is preliminary data.</text>
</comment>
<accession>A0A9X6U834</accession>
<sequence>MLTSRSKIALEFVRSVSNLSVSYSIGLFCYSPFSGGWAKNLYIYCSGERRAEAPEPLISISVRIVS</sequence>